<dbReference type="RefSeq" id="WP_097642136.1">
    <property type="nucleotide sequence ID" value="NZ_NQWI01000001.1"/>
</dbReference>
<dbReference type="InterPro" id="IPR027417">
    <property type="entry name" value="P-loop_NTPase"/>
</dbReference>
<organism evidence="1 2">
    <name type="scientific">Candidatus Viridilinea mediisalina</name>
    <dbReference type="NCBI Taxonomy" id="2024553"/>
    <lineage>
        <taxon>Bacteria</taxon>
        <taxon>Bacillati</taxon>
        <taxon>Chloroflexota</taxon>
        <taxon>Chloroflexia</taxon>
        <taxon>Chloroflexales</taxon>
        <taxon>Chloroflexineae</taxon>
        <taxon>Oscillochloridaceae</taxon>
        <taxon>Candidatus Viridilinea</taxon>
    </lineage>
</organism>
<dbReference type="PANTHER" id="PTHR43788:SF8">
    <property type="entry name" value="DNA-BINDING PROTEIN SMUBP-2"/>
    <property type="match status" value="1"/>
</dbReference>
<evidence type="ECO:0000313" key="2">
    <source>
        <dbReference type="Proteomes" id="UP000220527"/>
    </source>
</evidence>
<evidence type="ECO:0008006" key="3">
    <source>
        <dbReference type="Google" id="ProtNLM"/>
    </source>
</evidence>
<proteinExistence type="predicted"/>
<reference evidence="2" key="1">
    <citation type="submission" date="2017-08" db="EMBL/GenBank/DDBJ databases">
        <authorList>
            <person name="Grouzdev D.S."/>
            <person name="Gaisin V.A."/>
            <person name="Rysina M.S."/>
            <person name="Gorlenko V.M."/>
        </authorList>
    </citation>
    <scope>NUCLEOTIDE SEQUENCE [LARGE SCALE GENOMIC DNA]</scope>
    <source>
        <strain evidence="2">Kir15-3F</strain>
    </source>
</reference>
<dbReference type="InterPro" id="IPR050534">
    <property type="entry name" value="Coronavir_polyprotein_1ab"/>
</dbReference>
<protein>
    <recommendedName>
        <fullName evidence="3">Helicase ATP-binding domain-containing protein</fullName>
    </recommendedName>
</protein>
<dbReference type="EMBL" id="NQWI01000001">
    <property type="protein sequence ID" value="PDW05116.1"/>
    <property type="molecule type" value="Genomic_DNA"/>
</dbReference>
<sequence>MTIQPYLIARQRSDDAQQEVLRRTLQEREPLVIVDSPPGAGKTYLVEAVIAVAVQHLGLRVAVVAPRAEQTYDLMRRLAVNFDPMPITALLSASRQLPDDLLLTQRILVCNDAAALPGGAGVTIATADKLLFAVTKITQSFDLLICDEAYQLTFATMAPLFELAPSVLLVGDPGQLPPLITVDTERFETARYRIHWPAPRELLRRFPQLDVVRLPASRRLPQDTVNLVQPAFYRQLPFSSATAPAEQRLQLDAATQGDTIDRALDMLTDGATLVGVLLPPAEFGREQVDDELAETMAAIAARLLSRQPRWEGVRQLSAGDIGAIDAHVASGAAVRRSLRLSNVPTDACIVETPELWQGQERPLMVVKHTLSGQRQIGEFSLESGRWCVMLSRHQIGCVIVGRDGVGDALAEHRHACGARPIGSVDDAWEGWRAHQAIWGQLEAQGRLVRIAQG</sequence>
<name>A0A2A6RQ80_9CHLR</name>
<dbReference type="Gene3D" id="3.40.50.300">
    <property type="entry name" value="P-loop containing nucleotide triphosphate hydrolases"/>
    <property type="match status" value="2"/>
</dbReference>
<accession>A0A2A6RQ80</accession>
<dbReference type="SUPFAM" id="SSF52540">
    <property type="entry name" value="P-loop containing nucleoside triphosphate hydrolases"/>
    <property type="match status" value="1"/>
</dbReference>
<dbReference type="AlphaFoldDB" id="A0A2A6RQ80"/>
<dbReference type="PANTHER" id="PTHR43788">
    <property type="entry name" value="DNA2/NAM7 HELICASE FAMILY MEMBER"/>
    <property type="match status" value="1"/>
</dbReference>
<dbReference type="OrthoDB" id="9757917at2"/>
<dbReference type="Proteomes" id="UP000220527">
    <property type="component" value="Unassembled WGS sequence"/>
</dbReference>
<evidence type="ECO:0000313" key="1">
    <source>
        <dbReference type="EMBL" id="PDW05116.1"/>
    </source>
</evidence>
<gene>
    <name evidence="1" type="ORF">CJ255_00555</name>
</gene>
<dbReference type="Pfam" id="PF13604">
    <property type="entry name" value="AAA_30"/>
    <property type="match status" value="1"/>
</dbReference>
<comment type="caution">
    <text evidence="1">The sequence shown here is derived from an EMBL/GenBank/DDBJ whole genome shotgun (WGS) entry which is preliminary data.</text>
</comment>
<dbReference type="GO" id="GO:0043139">
    <property type="term" value="F:5'-3' DNA helicase activity"/>
    <property type="evidence" value="ECO:0007669"/>
    <property type="project" value="TreeGrafter"/>
</dbReference>
<keyword evidence="2" id="KW-1185">Reference proteome</keyword>